<dbReference type="Gene3D" id="3.40.50.1260">
    <property type="entry name" value="Phosphoglycerate kinase, N-terminal domain"/>
    <property type="match status" value="2"/>
</dbReference>
<dbReference type="InterPro" id="IPR036043">
    <property type="entry name" value="Phosphoglycerate_kinase_sf"/>
</dbReference>
<comment type="similarity">
    <text evidence="4 16">Belongs to the phosphoglycerate kinase family.</text>
</comment>
<evidence type="ECO:0000256" key="11">
    <source>
        <dbReference type="ARBA" id="ARBA00022840"/>
    </source>
</evidence>
<evidence type="ECO:0000256" key="13">
    <source>
        <dbReference type="ARBA" id="ARBA00023152"/>
    </source>
</evidence>
<dbReference type="FunFam" id="3.40.50.1260:FF:000031">
    <property type="entry name" value="Phosphoglycerate kinase 1"/>
    <property type="match status" value="1"/>
</dbReference>
<comment type="pathway">
    <text evidence="3 16">Carbohydrate degradation; glycolysis; pyruvate from D-glyceraldehyde 3-phosphate: step 2/5.</text>
</comment>
<evidence type="ECO:0000256" key="9">
    <source>
        <dbReference type="ARBA" id="ARBA00022741"/>
    </source>
</evidence>
<keyword evidence="13" id="KW-0324">Glycolysis</keyword>
<feature type="binding site" evidence="14">
    <location>
        <position position="142"/>
    </location>
    <ligand>
        <name>(2R)-3-phosphoglycerate</name>
        <dbReference type="ChEBI" id="CHEBI:58272"/>
    </ligand>
</feature>
<evidence type="ECO:0000256" key="7">
    <source>
        <dbReference type="ARBA" id="ARBA00022490"/>
    </source>
</evidence>
<evidence type="ECO:0000256" key="16">
    <source>
        <dbReference type="RuleBase" id="RU000532"/>
    </source>
</evidence>
<dbReference type="Pfam" id="PF00162">
    <property type="entry name" value="PGK"/>
    <property type="match status" value="1"/>
</dbReference>
<dbReference type="GO" id="GO:0043531">
    <property type="term" value="F:ADP binding"/>
    <property type="evidence" value="ECO:0007669"/>
    <property type="project" value="TreeGrafter"/>
</dbReference>
<dbReference type="InterPro" id="IPR015911">
    <property type="entry name" value="Phosphoglycerate_kinase_CS"/>
</dbReference>
<evidence type="ECO:0000256" key="12">
    <source>
        <dbReference type="ARBA" id="ARBA00022842"/>
    </source>
</evidence>
<evidence type="ECO:0000256" key="17">
    <source>
        <dbReference type="RuleBase" id="RU000696"/>
    </source>
</evidence>
<dbReference type="GO" id="GO:0005829">
    <property type="term" value="C:cytosol"/>
    <property type="evidence" value="ECO:0007669"/>
    <property type="project" value="TreeGrafter"/>
</dbReference>
<keyword evidence="8 16" id="KW-0808">Transferase</keyword>
<evidence type="ECO:0000256" key="6">
    <source>
        <dbReference type="ARBA" id="ARBA00013061"/>
    </source>
</evidence>
<gene>
    <name evidence="18" type="ORF">Naga_100064g4</name>
</gene>
<dbReference type="EC" id="2.7.2.3" evidence="6 16"/>
<evidence type="ECO:0000256" key="3">
    <source>
        <dbReference type="ARBA" id="ARBA00004838"/>
    </source>
</evidence>
<evidence type="ECO:0000313" key="18">
    <source>
        <dbReference type="EMBL" id="EWM22161.1"/>
    </source>
</evidence>
<dbReference type="FunFam" id="3.40.50.1260:FF:000006">
    <property type="entry name" value="Phosphoglycerate kinase"/>
    <property type="match status" value="1"/>
</dbReference>
<comment type="catalytic activity">
    <reaction evidence="1 16">
        <text>(2R)-3-phosphoglycerate + ATP = (2R)-3-phospho-glyceroyl phosphate + ADP</text>
        <dbReference type="Rhea" id="RHEA:14801"/>
        <dbReference type="ChEBI" id="CHEBI:30616"/>
        <dbReference type="ChEBI" id="CHEBI:57604"/>
        <dbReference type="ChEBI" id="CHEBI:58272"/>
        <dbReference type="ChEBI" id="CHEBI:456216"/>
        <dbReference type="EC" id="2.7.2.3"/>
    </reaction>
</comment>
<dbReference type="InterPro" id="IPR015824">
    <property type="entry name" value="Phosphoglycerate_kinase_N"/>
</dbReference>
<dbReference type="OrthoDB" id="275353at2759"/>
<name>W7TP37_9STRA</name>
<dbReference type="Proteomes" id="UP000019335">
    <property type="component" value="Unassembled WGS sequence"/>
</dbReference>
<evidence type="ECO:0000256" key="2">
    <source>
        <dbReference type="ARBA" id="ARBA00001946"/>
    </source>
</evidence>
<dbReference type="PRINTS" id="PR00477">
    <property type="entry name" value="PHGLYCKINASE"/>
</dbReference>
<evidence type="ECO:0000256" key="1">
    <source>
        <dbReference type="ARBA" id="ARBA00000642"/>
    </source>
</evidence>
<dbReference type="PIRSF" id="PIRSF000724">
    <property type="entry name" value="Pgk"/>
    <property type="match status" value="1"/>
</dbReference>
<evidence type="ECO:0000256" key="15">
    <source>
        <dbReference type="PIRSR" id="PIRSR000724-2"/>
    </source>
</evidence>
<dbReference type="GO" id="GO:0006096">
    <property type="term" value="P:glycolytic process"/>
    <property type="evidence" value="ECO:0007669"/>
    <property type="project" value="UniProtKB-UniPathway"/>
</dbReference>
<feature type="binding site" evidence="15">
    <location>
        <position position="228"/>
    </location>
    <ligand>
        <name>ATP</name>
        <dbReference type="ChEBI" id="CHEBI:30616"/>
    </ligand>
</feature>
<dbReference type="EMBL" id="AZIL01002276">
    <property type="protein sequence ID" value="EWM22161.1"/>
    <property type="molecule type" value="Genomic_DNA"/>
</dbReference>
<evidence type="ECO:0000256" key="14">
    <source>
        <dbReference type="PIRSR" id="PIRSR000724-1"/>
    </source>
</evidence>
<keyword evidence="12" id="KW-0460">Magnesium</keyword>
<keyword evidence="19" id="KW-1185">Reference proteome</keyword>
<evidence type="ECO:0000256" key="10">
    <source>
        <dbReference type="ARBA" id="ARBA00022777"/>
    </source>
</evidence>
<evidence type="ECO:0000256" key="4">
    <source>
        <dbReference type="ARBA" id="ARBA00008982"/>
    </source>
</evidence>
<dbReference type="GO" id="GO:0006094">
    <property type="term" value="P:gluconeogenesis"/>
    <property type="evidence" value="ECO:0007669"/>
    <property type="project" value="TreeGrafter"/>
</dbReference>
<comment type="cofactor">
    <cofactor evidence="2">
        <name>Mg(2+)</name>
        <dbReference type="ChEBI" id="CHEBI:18420"/>
    </cofactor>
</comment>
<accession>W7TP37</accession>
<dbReference type="PANTHER" id="PTHR11406:SF23">
    <property type="entry name" value="PHOSPHOGLYCERATE KINASE 1, CHLOROPLASTIC-RELATED"/>
    <property type="match status" value="1"/>
</dbReference>
<feature type="binding site" evidence="14">
    <location>
        <begin position="45"/>
        <end position="47"/>
    </location>
    <ligand>
        <name>substrate</name>
    </ligand>
</feature>
<feature type="binding site" evidence="15">
    <location>
        <position position="352"/>
    </location>
    <ligand>
        <name>ATP</name>
        <dbReference type="ChEBI" id="CHEBI:30616"/>
    </ligand>
</feature>
<dbReference type="AlphaFoldDB" id="W7TP37"/>
<dbReference type="HAMAP" id="MF_00145">
    <property type="entry name" value="Phosphoglyc_kinase"/>
    <property type="match status" value="1"/>
</dbReference>
<organism evidence="18 19">
    <name type="scientific">Nannochloropsis gaditana</name>
    <dbReference type="NCBI Taxonomy" id="72520"/>
    <lineage>
        <taxon>Eukaryota</taxon>
        <taxon>Sar</taxon>
        <taxon>Stramenopiles</taxon>
        <taxon>Ochrophyta</taxon>
        <taxon>Eustigmatophyceae</taxon>
        <taxon>Eustigmatales</taxon>
        <taxon>Monodopsidaceae</taxon>
        <taxon>Nannochloropsis</taxon>
    </lineage>
</organism>
<comment type="subunit">
    <text evidence="5 17">Monomer.</text>
</comment>
<evidence type="ECO:0000256" key="5">
    <source>
        <dbReference type="ARBA" id="ARBA00011245"/>
    </source>
</evidence>
<reference evidence="18 19" key="1">
    <citation type="journal article" date="2014" name="Mol. Plant">
        <title>Chromosome Scale Genome Assembly and Transcriptome Profiling of Nannochloropsis gaditana in Nitrogen Depletion.</title>
        <authorList>
            <person name="Corteggiani Carpinelli E."/>
            <person name="Telatin A."/>
            <person name="Vitulo N."/>
            <person name="Forcato C."/>
            <person name="D'Angelo M."/>
            <person name="Schiavon R."/>
            <person name="Vezzi A."/>
            <person name="Giacometti G.M."/>
            <person name="Morosinotto T."/>
            <person name="Valle G."/>
        </authorList>
    </citation>
    <scope>NUCLEOTIDE SEQUENCE [LARGE SCALE GENOMIC DNA]</scope>
    <source>
        <strain evidence="18 19">B-31</strain>
    </source>
</reference>
<feature type="binding site" evidence="15">
    <location>
        <begin position="381"/>
        <end position="384"/>
    </location>
    <ligand>
        <name>ATP</name>
        <dbReference type="ChEBI" id="CHEBI:30616"/>
    </ligand>
</feature>
<sequence length="426" mass="44951">MRWPPTTLLRRGLVAASSGKPKKKTIADLAKEVSLQGQRVLVRADLNVPVKNGTVQDRTRIALSAPTIRFLLDQGAKVIVSSHLGRPKGVVVEGQRLTPVASVLEEVVRVPVRLAPDSAGAATAAFVREASAGEVVLLENTRFHAGETKNDDLYAKQLREVSGAEIYVNDAFGAAHRAHASTHGITKFVAHKVAGLLLDKELTALGSIMAAPEHPVVACIGGSKVSTKLPVLESLLATCDTILIGGGMMFTFNKALGREIGRSLVEEDLVPMAKAFLDKAEARGVKVVLPRDFVVAPDVAEANQSRALHADVATYQGDGVGVDIGPLTVGDFHNEIKDAKTFFWNGPMGVIEVPRYALGTDAVTRMAAFLSQKGGLAVVGGGDSLVSVQKLGLFDKISHVSTGGGAMLEFVEGKLLPGVEVLDNAK</sequence>
<keyword evidence="11 15" id="KW-0067">ATP-binding</keyword>
<dbReference type="GO" id="GO:0005524">
    <property type="term" value="F:ATP binding"/>
    <property type="evidence" value="ECO:0007669"/>
    <property type="project" value="UniProtKB-KW"/>
</dbReference>
<evidence type="ECO:0000313" key="19">
    <source>
        <dbReference type="Proteomes" id="UP000019335"/>
    </source>
</evidence>
<feature type="binding site" evidence="14">
    <location>
        <position position="177"/>
    </location>
    <ligand>
        <name>(2R)-3-phosphoglycerate</name>
        <dbReference type="ChEBI" id="CHEBI:58272"/>
    </ligand>
</feature>
<dbReference type="InterPro" id="IPR001576">
    <property type="entry name" value="Phosphoglycerate_kinase"/>
</dbReference>
<keyword evidence="9" id="KW-0547">Nucleotide-binding</keyword>
<dbReference type="UniPathway" id="UPA00109">
    <property type="reaction ID" value="UER00185"/>
</dbReference>
<dbReference type="SUPFAM" id="SSF53748">
    <property type="entry name" value="Phosphoglycerate kinase"/>
    <property type="match status" value="1"/>
</dbReference>
<comment type="caution">
    <text evidence="18">The sequence shown here is derived from an EMBL/GenBank/DDBJ whole genome shotgun (WGS) entry which is preliminary data.</text>
</comment>
<keyword evidence="7" id="KW-0963">Cytoplasm</keyword>
<dbReference type="SMR" id="W7TP37"/>
<feature type="binding site" evidence="14">
    <location>
        <begin position="83"/>
        <end position="86"/>
    </location>
    <ligand>
        <name>substrate</name>
    </ligand>
</feature>
<keyword evidence="10 16" id="KW-0418">Kinase</keyword>
<protein>
    <recommendedName>
        <fullName evidence="6 16">Phosphoglycerate kinase</fullName>
        <ecNumber evidence="6 16">2.7.2.3</ecNumber>
    </recommendedName>
</protein>
<dbReference type="PROSITE" id="PS00111">
    <property type="entry name" value="PGLYCERATE_KINASE"/>
    <property type="match status" value="1"/>
</dbReference>
<proteinExistence type="inferred from homology"/>
<dbReference type="GO" id="GO:0004618">
    <property type="term" value="F:phosphoglycerate kinase activity"/>
    <property type="evidence" value="ECO:0007669"/>
    <property type="project" value="UniProtKB-EC"/>
</dbReference>
<dbReference type="PANTHER" id="PTHR11406">
    <property type="entry name" value="PHOSPHOGLYCERATE KINASE"/>
    <property type="match status" value="1"/>
</dbReference>
<feature type="binding site" evidence="14">
    <location>
        <position position="60"/>
    </location>
    <ligand>
        <name>(2R)-3-phosphoglycerate</name>
        <dbReference type="ChEBI" id="CHEBI:58272"/>
    </ligand>
</feature>
<evidence type="ECO:0000256" key="8">
    <source>
        <dbReference type="ARBA" id="ARBA00022679"/>
    </source>
</evidence>